<keyword evidence="3" id="KW-1185">Reference proteome</keyword>
<dbReference type="Proteomes" id="UP001215598">
    <property type="component" value="Unassembled WGS sequence"/>
</dbReference>
<organism evidence="2 3">
    <name type="scientific">Mycena metata</name>
    <dbReference type="NCBI Taxonomy" id="1033252"/>
    <lineage>
        <taxon>Eukaryota</taxon>
        <taxon>Fungi</taxon>
        <taxon>Dikarya</taxon>
        <taxon>Basidiomycota</taxon>
        <taxon>Agaricomycotina</taxon>
        <taxon>Agaricomycetes</taxon>
        <taxon>Agaricomycetidae</taxon>
        <taxon>Agaricales</taxon>
        <taxon>Marasmiineae</taxon>
        <taxon>Mycenaceae</taxon>
        <taxon>Mycena</taxon>
    </lineage>
</organism>
<name>A0AAD7I6J1_9AGAR</name>
<evidence type="ECO:0000313" key="2">
    <source>
        <dbReference type="EMBL" id="KAJ7735047.1"/>
    </source>
</evidence>
<protein>
    <submittedName>
        <fullName evidence="2">Uncharacterized protein</fullName>
    </submittedName>
</protein>
<reference evidence="2" key="1">
    <citation type="submission" date="2023-03" db="EMBL/GenBank/DDBJ databases">
        <title>Massive genome expansion in bonnet fungi (Mycena s.s.) driven by repeated elements and novel gene families across ecological guilds.</title>
        <authorList>
            <consortium name="Lawrence Berkeley National Laboratory"/>
            <person name="Harder C.B."/>
            <person name="Miyauchi S."/>
            <person name="Viragh M."/>
            <person name="Kuo A."/>
            <person name="Thoen E."/>
            <person name="Andreopoulos B."/>
            <person name="Lu D."/>
            <person name="Skrede I."/>
            <person name="Drula E."/>
            <person name="Henrissat B."/>
            <person name="Morin E."/>
            <person name="Kohler A."/>
            <person name="Barry K."/>
            <person name="LaButti K."/>
            <person name="Morin E."/>
            <person name="Salamov A."/>
            <person name="Lipzen A."/>
            <person name="Mereny Z."/>
            <person name="Hegedus B."/>
            <person name="Baldrian P."/>
            <person name="Stursova M."/>
            <person name="Weitz H."/>
            <person name="Taylor A."/>
            <person name="Grigoriev I.V."/>
            <person name="Nagy L.G."/>
            <person name="Martin F."/>
            <person name="Kauserud H."/>
        </authorList>
    </citation>
    <scope>NUCLEOTIDE SEQUENCE</scope>
    <source>
        <strain evidence="2">CBHHK182m</strain>
    </source>
</reference>
<sequence length="363" mass="40390">MSSSMCMCGNPRACICQIDFPARVTLPPPRGHPQYPTTAPQTPIQQQFPQAYIPYTVPQPPLTFQNHFQATYAPPTTSPAFRVALGDTTNCSNVPAATGRTRKRKRTNANSEEDCHASRRRLDDNGNGTSTPAIFGVGPSTPFTNAASAASNNVFHPGFANIPELNLGSLLDKPDKNSVAASDVWYFVRGAHSNEKAAPPANEVLSTKRPDKHQYAHLVCRLCTGNNWTTWRNVDGQTSAIRNHLKSESHAKVWRDMVLLKQLKGWETLGTSNKETPSGTRETFSLPGFYERLVKWIAVDDQSLDVVDCPELRDLLLFIGAQLEDRDIPHRTKLSQLISDRFQVEYKAMIREIQSRTVMFPGL</sequence>
<dbReference type="EMBL" id="JARKIB010000129">
    <property type="protein sequence ID" value="KAJ7735047.1"/>
    <property type="molecule type" value="Genomic_DNA"/>
</dbReference>
<accession>A0AAD7I6J1</accession>
<feature type="compositionally biased region" description="Basic and acidic residues" evidence="1">
    <location>
        <begin position="113"/>
        <end position="124"/>
    </location>
</feature>
<evidence type="ECO:0000256" key="1">
    <source>
        <dbReference type="SAM" id="MobiDB-lite"/>
    </source>
</evidence>
<feature type="region of interest" description="Disordered" evidence="1">
    <location>
        <begin position="93"/>
        <end position="129"/>
    </location>
</feature>
<evidence type="ECO:0000313" key="3">
    <source>
        <dbReference type="Proteomes" id="UP001215598"/>
    </source>
</evidence>
<comment type="caution">
    <text evidence="2">The sequence shown here is derived from an EMBL/GenBank/DDBJ whole genome shotgun (WGS) entry which is preliminary data.</text>
</comment>
<proteinExistence type="predicted"/>
<dbReference type="AlphaFoldDB" id="A0AAD7I6J1"/>
<gene>
    <name evidence="2" type="ORF">B0H16DRAFT_1765616</name>
</gene>